<feature type="compositionally biased region" description="Low complexity" evidence="3">
    <location>
        <begin position="253"/>
        <end position="265"/>
    </location>
</feature>
<dbReference type="SUPFAM" id="SSF54928">
    <property type="entry name" value="RNA-binding domain, RBD"/>
    <property type="match status" value="1"/>
</dbReference>
<dbReference type="PANTHER" id="PTHR23236">
    <property type="entry name" value="EUKARYOTIC TRANSLATION INITIATION FACTOR 4B/4H"/>
    <property type="match status" value="1"/>
</dbReference>
<dbReference type="Gene3D" id="3.30.70.330">
    <property type="match status" value="2"/>
</dbReference>
<dbReference type="PANTHER" id="PTHR23236:SF95">
    <property type="entry name" value="NUCLEOLAR PROTEIN 13"/>
    <property type="match status" value="1"/>
</dbReference>
<sequence>MPSTESTSSSDESAQPVNTRTSLSKSRPLQAKASRSLDHDPSSSSSGQSSSDSESDEGREDTQVLSHAERRRQKKKDAKSSAGSKGNNRETHNKVPPDASASKQPKRQNSVWVGNLSFKTSADSLRRFFDGVGEITRIHMPTKVANAGPSSRGNAKENLGFVLNLVRLRIVSHNISWANRFAYVDFASPDAKVVAITMSENPLDGRRLLIKDGTFWNNRKGSFEIYDKVLGGDYTGRPTKPAAPANEDDSSVTKSKTSGTGTTKTAQKILRSQKQPPGPTLFFGNLGFETTEASIREMLEHHHKDRSSSAEEGEKWIRKIRMGTFEDSGKCKGWAFVDFTTVEHSTTILTNPRTHYLNGRQLVVEYASPDAVRRGGGPRSERSGTQPTRRSDGPAKRKSHDEGGHQGQESGTQSLEKKRRISRDDDPRESRPRESVVKHPGKRVRAKPGAALAQAKRETAAIVPSQGQKIVF</sequence>
<evidence type="ECO:0000313" key="5">
    <source>
        <dbReference type="EMBL" id="KAJ3488709.1"/>
    </source>
</evidence>
<gene>
    <name evidence="5" type="ORF">NLI96_g2644</name>
</gene>
<dbReference type="InterPro" id="IPR000504">
    <property type="entry name" value="RRM_dom"/>
</dbReference>
<dbReference type="EMBL" id="JANAWD010000061">
    <property type="protein sequence ID" value="KAJ3488709.1"/>
    <property type="molecule type" value="Genomic_DNA"/>
</dbReference>
<feature type="domain" description="RRM" evidence="4">
    <location>
        <begin position="279"/>
        <end position="369"/>
    </location>
</feature>
<evidence type="ECO:0000313" key="6">
    <source>
        <dbReference type="Proteomes" id="UP001212997"/>
    </source>
</evidence>
<feature type="compositionally biased region" description="Polar residues" evidence="3">
    <location>
        <begin position="15"/>
        <end position="27"/>
    </location>
</feature>
<evidence type="ECO:0000259" key="4">
    <source>
        <dbReference type="PROSITE" id="PS50102"/>
    </source>
</evidence>
<dbReference type="AlphaFoldDB" id="A0AAD5V890"/>
<evidence type="ECO:0000256" key="3">
    <source>
        <dbReference type="SAM" id="MobiDB-lite"/>
    </source>
</evidence>
<feature type="domain" description="RRM" evidence="4">
    <location>
        <begin position="109"/>
        <end position="215"/>
    </location>
</feature>
<dbReference type="PROSITE" id="PS50102">
    <property type="entry name" value="RRM"/>
    <property type="match status" value="2"/>
</dbReference>
<feature type="compositionally biased region" description="Basic and acidic residues" evidence="3">
    <location>
        <begin position="422"/>
        <end position="437"/>
    </location>
</feature>
<name>A0AAD5V890_9APHY</name>
<keyword evidence="6" id="KW-1185">Reference proteome</keyword>
<feature type="region of interest" description="Disordered" evidence="3">
    <location>
        <begin position="1"/>
        <end position="108"/>
    </location>
</feature>
<accession>A0AAD5V890</accession>
<protein>
    <recommendedName>
        <fullName evidence="4">RRM domain-containing protein</fullName>
    </recommendedName>
</protein>
<proteinExistence type="predicted"/>
<dbReference type="GO" id="GO:0005730">
    <property type="term" value="C:nucleolus"/>
    <property type="evidence" value="ECO:0007669"/>
    <property type="project" value="TreeGrafter"/>
</dbReference>
<organism evidence="5 6">
    <name type="scientific">Meripilus lineatus</name>
    <dbReference type="NCBI Taxonomy" id="2056292"/>
    <lineage>
        <taxon>Eukaryota</taxon>
        <taxon>Fungi</taxon>
        <taxon>Dikarya</taxon>
        <taxon>Basidiomycota</taxon>
        <taxon>Agaricomycotina</taxon>
        <taxon>Agaricomycetes</taxon>
        <taxon>Polyporales</taxon>
        <taxon>Meripilaceae</taxon>
        <taxon>Meripilus</taxon>
    </lineage>
</organism>
<feature type="compositionally biased region" description="Low complexity" evidence="3">
    <location>
        <begin position="42"/>
        <end position="52"/>
    </location>
</feature>
<comment type="caution">
    <text evidence="5">The sequence shown here is derived from an EMBL/GenBank/DDBJ whole genome shotgun (WGS) entry which is preliminary data.</text>
</comment>
<evidence type="ECO:0000256" key="2">
    <source>
        <dbReference type="PROSITE-ProRule" id="PRU00176"/>
    </source>
</evidence>
<dbReference type="InterPro" id="IPR035979">
    <property type="entry name" value="RBD_domain_sf"/>
</dbReference>
<dbReference type="Proteomes" id="UP001212997">
    <property type="component" value="Unassembled WGS sequence"/>
</dbReference>
<feature type="region of interest" description="Disordered" evidence="3">
    <location>
        <begin position="368"/>
        <end position="472"/>
    </location>
</feature>
<dbReference type="InterPro" id="IPR012677">
    <property type="entry name" value="Nucleotide-bd_a/b_plait_sf"/>
</dbReference>
<reference evidence="5" key="1">
    <citation type="submission" date="2022-07" db="EMBL/GenBank/DDBJ databases">
        <title>Genome Sequence of Physisporinus lineatus.</title>
        <authorList>
            <person name="Buettner E."/>
        </authorList>
    </citation>
    <scope>NUCLEOTIDE SEQUENCE</scope>
    <source>
        <strain evidence="5">VT162</strain>
    </source>
</reference>
<keyword evidence="1 2" id="KW-0694">RNA-binding</keyword>
<dbReference type="GO" id="GO:0003723">
    <property type="term" value="F:RNA binding"/>
    <property type="evidence" value="ECO:0007669"/>
    <property type="project" value="UniProtKB-UniRule"/>
</dbReference>
<evidence type="ECO:0000256" key="1">
    <source>
        <dbReference type="ARBA" id="ARBA00022884"/>
    </source>
</evidence>
<dbReference type="SMART" id="SM00360">
    <property type="entry name" value="RRM"/>
    <property type="match status" value="2"/>
</dbReference>
<feature type="compositionally biased region" description="Basic and acidic residues" evidence="3">
    <location>
        <begin position="389"/>
        <end position="404"/>
    </location>
</feature>
<feature type="region of interest" description="Disordered" evidence="3">
    <location>
        <begin position="237"/>
        <end position="276"/>
    </location>
</feature>
<feature type="compositionally biased region" description="Low complexity" evidence="3">
    <location>
        <begin position="1"/>
        <end position="13"/>
    </location>
</feature>